<dbReference type="InterPro" id="IPR013766">
    <property type="entry name" value="Thioredoxin_domain"/>
</dbReference>
<dbReference type="CDD" id="cd02969">
    <property type="entry name" value="PRX_like1"/>
    <property type="match status" value="1"/>
</dbReference>
<dbReference type="InterPro" id="IPR047262">
    <property type="entry name" value="PRX-like1"/>
</dbReference>
<feature type="chain" id="PRO_5020379649" evidence="1">
    <location>
        <begin position="23"/>
        <end position="206"/>
    </location>
</feature>
<dbReference type="PANTHER" id="PTHR43640:SF1">
    <property type="entry name" value="THIOREDOXIN-DEPENDENT PEROXIREDOXIN"/>
    <property type="match status" value="1"/>
</dbReference>
<dbReference type="GO" id="GO:0016209">
    <property type="term" value="F:antioxidant activity"/>
    <property type="evidence" value="ECO:0007669"/>
    <property type="project" value="InterPro"/>
</dbReference>
<feature type="signal peptide" evidence="1">
    <location>
        <begin position="1"/>
        <end position="22"/>
    </location>
</feature>
<feature type="domain" description="Thioredoxin" evidence="2">
    <location>
        <begin position="31"/>
        <end position="184"/>
    </location>
</feature>
<dbReference type="SUPFAM" id="SSF52833">
    <property type="entry name" value="Thioredoxin-like"/>
    <property type="match status" value="1"/>
</dbReference>
<evidence type="ECO:0000256" key="1">
    <source>
        <dbReference type="SAM" id="SignalP"/>
    </source>
</evidence>
<comment type="caution">
    <text evidence="3">The sequence shown here is derived from an EMBL/GenBank/DDBJ whole genome shotgun (WGS) entry which is preliminary data.</text>
</comment>
<keyword evidence="4" id="KW-1185">Reference proteome</keyword>
<evidence type="ECO:0000259" key="2">
    <source>
        <dbReference type="PROSITE" id="PS51352"/>
    </source>
</evidence>
<gene>
    <name evidence="3" type="ORF">DSM02_3471</name>
</gene>
<dbReference type="OrthoDB" id="9809746at2"/>
<proteinExistence type="predicted"/>
<dbReference type="EMBL" id="QOVK01000022">
    <property type="protein sequence ID" value="RXG14701.1"/>
    <property type="molecule type" value="Genomic_DNA"/>
</dbReference>
<dbReference type="RefSeq" id="WP_128766737.1">
    <property type="nucleotide sequence ID" value="NZ_JBHUOO010000018.1"/>
</dbReference>
<keyword evidence="1" id="KW-0732">Signal</keyword>
<sequence>MKTLKLLIGLTSLLVVSAFAFAGFGDFANGYDLGDTVSDFKLQDVSGKQVSLSDFPDAKGIIVVFTCNTCPFALANEARILALDQKYKSKGFPVLAINPNSPELKAGEDFEAMQARAAAQGYTFPYLYDESHTVYSQFGATKTPHIYLLNREENELVVRYIGAIDDSVRDAETVTKRFVEQAVESLLNDEAVEPAITKAIGCSIKA</sequence>
<name>A0A4Q0NV45_9FLAO</name>
<dbReference type="InterPro" id="IPR000866">
    <property type="entry name" value="AhpC/TSA"/>
</dbReference>
<dbReference type="GO" id="GO:0016491">
    <property type="term" value="F:oxidoreductase activity"/>
    <property type="evidence" value="ECO:0007669"/>
    <property type="project" value="InterPro"/>
</dbReference>
<dbReference type="AlphaFoldDB" id="A0A4Q0NV45"/>
<accession>A0A4Q0NV45</accession>
<dbReference type="Pfam" id="PF00578">
    <property type="entry name" value="AhpC-TSA"/>
    <property type="match status" value="1"/>
</dbReference>
<dbReference type="PANTHER" id="PTHR43640">
    <property type="entry name" value="OS07G0260300 PROTEIN"/>
    <property type="match status" value="1"/>
</dbReference>
<dbReference type="PROSITE" id="PS51352">
    <property type="entry name" value="THIOREDOXIN_2"/>
    <property type="match status" value="1"/>
</dbReference>
<evidence type="ECO:0000313" key="4">
    <source>
        <dbReference type="Proteomes" id="UP000289859"/>
    </source>
</evidence>
<dbReference type="Proteomes" id="UP000289859">
    <property type="component" value="Unassembled WGS sequence"/>
</dbReference>
<organism evidence="3 4">
    <name type="scientific">Leeuwenhoekiella polynyae</name>
    <dbReference type="NCBI Taxonomy" id="1550906"/>
    <lineage>
        <taxon>Bacteria</taxon>
        <taxon>Pseudomonadati</taxon>
        <taxon>Bacteroidota</taxon>
        <taxon>Flavobacteriia</taxon>
        <taxon>Flavobacteriales</taxon>
        <taxon>Flavobacteriaceae</taxon>
        <taxon>Leeuwenhoekiella</taxon>
    </lineage>
</organism>
<reference evidence="3 4" key="1">
    <citation type="submission" date="2018-07" db="EMBL/GenBank/DDBJ databases">
        <title>Leeuwenhoekiella genomics.</title>
        <authorList>
            <person name="Tahon G."/>
            <person name="Willems A."/>
        </authorList>
    </citation>
    <scope>NUCLEOTIDE SEQUENCE [LARGE SCALE GENOMIC DNA]</scope>
    <source>
        <strain evidence="3 4">LMG 29608</strain>
    </source>
</reference>
<evidence type="ECO:0000313" key="3">
    <source>
        <dbReference type="EMBL" id="RXG14701.1"/>
    </source>
</evidence>
<protein>
    <submittedName>
        <fullName evidence="3">AhpC/TSA family protein</fullName>
    </submittedName>
</protein>
<dbReference type="Gene3D" id="3.40.30.10">
    <property type="entry name" value="Glutaredoxin"/>
    <property type="match status" value="1"/>
</dbReference>
<dbReference type="InterPro" id="IPR036249">
    <property type="entry name" value="Thioredoxin-like_sf"/>
</dbReference>